<gene>
    <name evidence="1" type="ORF">UFOVP112_288</name>
</gene>
<organism evidence="1">
    <name type="scientific">uncultured Caudovirales phage</name>
    <dbReference type="NCBI Taxonomy" id="2100421"/>
    <lineage>
        <taxon>Viruses</taxon>
        <taxon>Duplodnaviria</taxon>
        <taxon>Heunggongvirae</taxon>
        <taxon>Uroviricota</taxon>
        <taxon>Caudoviricetes</taxon>
        <taxon>Peduoviridae</taxon>
        <taxon>Maltschvirus</taxon>
        <taxon>Maltschvirus maltsch</taxon>
    </lineage>
</organism>
<evidence type="ECO:0000313" key="1">
    <source>
        <dbReference type="EMBL" id="CAB4129190.1"/>
    </source>
</evidence>
<sequence length="138" mass="15107">MSKLISFAGVSRVAGELKFRGAQNVNRITQLQKLGDTDVEMRFLNVPMTKSEAAKRLIATNFANGREDILALLVSVANDDNPFKAKKVSKPRTVKVTKPRLIIGSVSVGADDAPYTPKQAAKIRAEFMKKLKAAYEAN</sequence>
<dbReference type="EMBL" id="LR796233">
    <property type="protein sequence ID" value="CAB4129190.1"/>
    <property type="molecule type" value="Genomic_DNA"/>
</dbReference>
<protein>
    <submittedName>
        <fullName evidence="1">Uncharacterized protein</fullName>
    </submittedName>
</protein>
<accession>A0A6J5L8W3</accession>
<proteinExistence type="predicted"/>
<name>A0A6J5L8W3_9CAUD</name>
<reference evidence="1" key="1">
    <citation type="submission" date="2020-04" db="EMBL/GenBank/DDBJ databases">
        <authorList>
            <person name="Chiriac C."/>
            <person name="Salcher M."/>
            <person name="Ghai R."/>
            <person name="Kavagutti S V."/>
        </authorList>
    </citation>
    <scope>NUCLEOTIDE SEQUENCE</scope>
</reference>